<protein>
    <submittedName>
        <fullName evidence="2">Uncharacterized protein</fullName>
    </submittedName>
</protein>
<accession>A0A6I3LHC0</accession>
<evidence type="ECO:0000313" key="3">
    <source>
        <dbReference type="Proteomes" id="UP000438760"/>
    </source>
</evidence>
<dbReference type="Proteomes" id="UP000438760">
    <property type="component" value="Unassembled WGS sequence"/>
</dbReference>
<dbReference type="RefSeq" id="WP_155091248.1">
    <property type="nucleotide sequence ID" value="NZ_WMJX01000004.1"/>
</dbReference>
<proteinExistence type="predicted"/>
<name>A0A6I3LHC0_9FLAO</name>
<dbReference type="PROSITE" id="PS51257">
    <property type="entry name" value="PROKAR_LIPOPROTEIN"/>
    <property type="match status" value="1"/>
</dbReference>
<gene>
    <name evidence="2" type="ORF">GJV76_03435</name>
</gene>
<dbReference type="EMBL" id="WMJX01000004">
    <property type="protein sequence ID" value="MTG97194.1"/>
    <property type="molecule type" value="Genomic_DNA"/>
</dbReference>
<dbReference type="OrthoDB" id="1414972at2"/>
<feature type="signal peptide" evidence="1">
    <location>
        <begin position="1"/>
        <end position="23"/>
    </location>
</feature>
<reference evidence="2 3" key="1">
    <citation type="submission" date="2019-11" db="EMBL/GenBank/DDBJ databases">
        <title>Genome of Strain BIT-d1.</title>
        <authorList>
            <person name="Yang Y."/>
        </authorList>
    </citation>
    <scope>NUCLEOTIDE SEQUENCE [LARGE SCALE GENOMIC DNA]</scope>
    <source>
        <strain evidence="2 3">BIT-d1</strain>
    </source>
</reference>
<sequence>MKKLILLCLISISALFTSCNSSSNDYWIDNPTEEPITVYIDDTAYDIPPVTMIQISLEYGKHQLKYNDQEITIHNGGRVNKGQAIINPTQSTYIFYKQLFINENDERATEEFIEWAIGTQSDSVRLKINDSIVTVFIPFKPCNKLIIDKHDFDWKYNLDEPMPEGLTLTPSIITRSNRSLLNDPNYQAGKFQETAYKIFREQEFKDYLKTVNDATIEFLVEKTPYASLPKAKIDLTLLNDISDPEYKKALEAQVQKFNQWLDAKGSKSTDGFKEVLMGSELNKLKSEFAKKHPNDFTFSKASNEFEEQKNIFMRYQLNIVE</sequence>
<evidence type="ECO:0000313" key="2">
    <source>
        <dbReference type="EMBL" id="MTG97194.1"/>
    </source>
</evidence>
<organism evidence="2 3">
    <name type="scientific">Myroides albus</name>
    <dbReference type="NCBI Taxonomy" id="2562892"/>
    <lineage>
        <taxon>Bacteria</taxon>
        <taxon>Pseudomonadati</taxon>
        <taxon>Bacteroidota</taxon>
        <taxon>Flavobacteriia</taxon>
        <taxon>Flavobacteriales</taxon>
        <taxon>Flavobacteriaceae</taxon>
        <taxon>Myroides</taxon>
    </lineage>
</organism>
<feature type="chain" id="PRO_5026090598" evidence="1">
    <location>
        <begin position="24"/>
        <end position="321"/>
    </location>
</feature>
<evidence type="ECO:0000256" key="1">
    <source>
        <dbReference type="SAM" id="SignalP"/>
    </source>
</evidence>
<keyword evidence="3" id="KW-1185">Reference proteome</keyword>
<comment type="caution">
    <text evidence="2">The sequence shown here is derived from an EMBL/GenBank/DDBJ whole genome shotgun (WGS) entry which is preliminary data.</text>
</comment>
<keyword evidence="1" id="KW-0732">Signal</keyword>
<dbReference type="AlphaFoldDB" id="A0A6I3LHC0"/>